<dbReference type="GO" id="GO:0005762">
    <property type="term" value="C:mitochondrial large ribosomal subunit"/>
    <property type="evidence" value="ECO:0007669"/>
    <property type="project" value="TreeGrafter"/>
</dbReference>
<comment type="caution">
    <text evidence="8">The sequence shown here is derived from an EMBL/GenBank/DDBJ whole genome shotgun (WGS) entry which is preliminary data.</text>
</comment>
<accession>A0A232LY46</accession>
<evidence type="ECO:0000256" key="2">
    <source>
        <dbReference type="ARBA" id="ARBA00010797"/>
    </source>
</evidence>
<evidence type="ECO:0000256" key="3">
    <source>
        <dbReference type="ARBA" id="ARBA00022980"/>
    </source>
</evidence>
<dbReference type="InterPro" id="IPR018261">
    <property type="entry name" value="Ribosomal_bL27_CS"/>
</dbReference>
<dbReference type="AlphaFoldDB" id="A0A232LY46"/>
<dbReference type="Proteomes" id="UP000243515">
    <property type="component" value="Unassembled WGS sequence"/>
</dbReference>
<dbReference type="PANTHER" id="PTHR15893">
    <property type="entry name" value="RIBOSOMAL PROTEIN L27"/>
    <property type="match status" value="1"/>
</dbReference>
<evidence type="ECO:0000256" key="4">
    <source>
        <dbReference type="ARBA" id="ARBA00023128"/>
    </source>
</evidence>
<dbReference type="GO" id="GO:0003735">
    <property type="term" value="F:structural constituent of ribosome"/>
    <property type="evidence" value="ECO:0007669"/>
    <property type="project" value="InterPro"/>
</dbReference>
<dbReference type="OrthoDB" id="1867012at2759"/>
<dbReference type="PROSITE" id="PS00831">
    <property type="entry name" value="RIBOSOMAL_L27"/>
    <property type="match status" value="1"/>
</dbReference>
<proteinExistence type="inferred from homology"/>
<dbReference type="SUPFAM" id="SSF110324">
    <property type="entry name" value="Ribosomal L27 protein-like"/>
    <property type="match status" value="1"/>
</dbReference>
<evidence type="ECO:0000256" key="7">
    <source>
        <dbReference type="SAM" id="MobiDB-lite"/>
    </source>
</evidence>
<comment type="similarity">
    <text evidence="2">Belongs to the bacterial ribosomal protein bL27 family.</text>
</comment>
<reference evidence="8 9" key="1">
    <citation type="journal article" date="2015" name="Environ. Microbiol.">
        <title>Metagenome sequence of Elaphomyces granulatus from sporocarp tissue reveals Ascomycota ectomycorrhizal fingerprints of genome expansion and a Proteobacteria-rich microbiome.</title>
        <authorList>
            <person name="Quandt C.A."/>
            <person name="Kohler A."/>
            <person name="Hesse C.N."/>
            <person name="Sharpton T.J."/>
            <person name="Martin F."/>
            <person name="Spatafora J.W."/>
        </authorList>
    </citation>
    <scope>NUCLEOTIDE SEQUENCE [LARGE SCALE GENOMIC DNA]</scope>
    <source>
        <strain evidence="8 9">OSC145934</strain>
    </source>
</reference>
<organism evidence="8 9">
    <name type="scientific">Elaphomyces granulatus</name>
    <dbReference type="NCBI Taxonomy" id="519963"/>
    <lineage>
        <taxon>Eukaryota</taxon>
        <taxon>Fungi</taxon>
        <taxon>Dikarya</taxon>
        <taxon>Ascomycota</taxon>
        <taxon>Pezizomycotina</taxon>
        <taxon>Eurotiomycetes</taxon>
        <taxon>Eurotiomycetidae</taxon>
        <taxon>Eurotiales</taxon>
        <taxon>Elaphomycetaceae</taxon>
        <taxon>Elaphomyces</taxon>
    </lineage>
</organism>
<evidence type="ECO:0000313" key="9">
    <source>
        <dbReference type="Proteomes" id="UP000243515"/>
    </source>
</evidence>
<dbReference type="NCBIfam" id="TIGR00062">
    <property type="entry name" value="L27"/>
    <property type="match status" value="1"/>
</dbReference>
<sequence>MLQPQPGAPLRVLERVFNSFTLSSRQSSRPGCWTKRILATPTSSCISPKSSSLPFLPLSLLRYASHNTQGHANAGGRDSPGKRLGAKKTGEQYVVPGNIIFRQRGTKWFPGENCGMGRDHTIFAKEAGYVKYYLDPERHPKRKYIGVCFERDGRLPTPRHLPTRRRLNMIAVPRQVENSEFLDNKSDDGTIATDSGVLDTRTLIRTNTELSLRPGYFHREANWQIGRAAEKEGIKAPKFNRQNRWLAWRKRTARADRAAQMKSLKNKKKNKGRR</sequence>
<feature type="region of interest" description="Disordered" evidence="7">
    <location>
        <begin position="69"/>
        <end position="88"/>
    </location>
</feature>
<gene>
    <name evidence="8" type="ORF">Egran_03168</name>
</gene>
<keyword evidence="5" id="KW-0687">Ribonucleoprotein</keyword>
<dbReference type="FunFam" id="2.40.50.100:FF:000042">
    <property type="entry name" value="50S ribosomal protein L27"/>
    <property type="match status" value="1"/>
</dbReference>
<name>A0A232LY46_9EURO</name>
<dbReference type="Gene3D" id="2.40.50.100">
    <property type="match status" value="1"/>
</dbReference>
<dbReference type="EMBL" id="NPHW01003733">
    <property type="protein sequence ID" value="OXV09069.1"/>
    <property type="molecule type" value="Genomic_DNA"/>
</dbReference>
<keyword evidence="9" id="KW-1185">Reference proteome</keyword>
<keyword evidence="4" id="KW-0496">Mitochondrion</keyword>
<protein>
    <recommendedName>
        <fullName evidence="6">Large ribosomal subunit protein bL27m</fullName>
    </recommendedName>
</protein>
<feature type="compositionally biased region" description="Basic residues" evidence="7">
    <location>
        <begin position="264"/>
        <end position="274"/>
    </location>
</feature>
<evidence type="ECO:0000256" key="1">
    <source>
        <dbReference type="ARBA" id="ARBA00004173"/>
    </source>
</evidence>
<dbReference type="GO" id="GO:0006412">
    <property type="term" value="P:translation"/>
    <property type="evidence" value="ECO:0007669"/>
    <property type="project" value="InterPro"/>
</dbReference>
<evidence type="ECO:0000313" key="8">
    <source>
        <dbReference type="EMBL" id="OXV09069.1"/>
    </source>
</evidence>
<evidence type="ECO:0000256" key="5">
    <source>
        <dbReference type="ARBA" id="ARBA00023274"/>
    </source>
</evidence>
<dbReference type="Pfam" id="PF01016">
    <property type="entry name" value="Ribosomal_L27"/>
    <property type="match status" value="1"/>
</dbReference>
<dbReference type="PRINTS" id="PR00063">
    <property type="entry name" value="RIBOSOMALL27"/>
</dbReference>
<comment type="subcellular location">
    <subcellularLocation>
        <location evidence="1">Mitochondrion</location>
    </subcellularLocation>
</comment>
<feature type="region of interest" description="Disordered" evidence="7">
    <location>
        <begin position="252"/>
        <end position="274"/>
    </location>
</feature>
<dbReference type="PANTHER" id="PTHR15893:SF0">
    <property type="entry name" value="LARGE RIBOSOMAL SUBUNIT PROTEIN BL27M"/>
    <property type="match status" value="1"/>
</dbReference>
<dbReference type="InterPro" id="IPR001684">
    <property type="entry name" value="Ribosomal_bL27"/>
</dbReference>
<keyword evidence="3" id="KW-0689">Ribosomal protein</keyword>
<evidence type="ECO:0000256" key="6">
    <source>
        <dbReference type="ARBA" id="ARBA00035267"/>
    </source>
</evidence>